<dbReference type="RefSeq" id="WP_344521431.1">
    <property type="nucleotide sequence ID" value="NZ_BAAAUG010000043.1"/>
</dbReference>
<keyword evidence="3" id="KW-1185">Reference proteome</keyword>
<comment type="caution">
    <text evidence="2">The sequence shown here is derived from an EMBL/GenBank/DDBJ whole genome shotgun (WGS) entry which is preliminary data.</text>
</comment>
<gene>
    <name evidence="2" type="ORF">GCM10010449_30220</name>
</gene>
<reference evidence="3" key="1">
    <citation type="journal article" date="2019" name="Int. J. Syst. Evol. Microbiol.">
        <title>The Global Catalogue of Microorganisms (GCM) 10K type strain sequencing project: providing services to taxonomists for standard genome sequencing and annotation.</title>
        <authorList>
            <consortium name="The Broad Institute Genomics Platform"/>
            <consortium name="The Broad Institute Genome Sequencing Center for Infectious Disease"/>
            <person name="Wu L."/>
            <person name="Ma J."/>
        </authorList>
    </citation>
    <scope>NUCLEOTIDE SEQUENCE [LARGE SCALE GENOMIC DNA]</scope>
    <source>
        <strain evidence="3">JCM 9092</strain>
    </source>
</reference>
<evidence type="ECO:0000313" key="2">
    <source>
        <dbReference type="EMBL" id="GAA3105141.1"/>
    </source>
</evidence>
<keyword evidence="1" id="KW-0472">Membrane</keyword>
<evidence type="ECO:0000256" key="1">
    <source>
        <dbReference type="SAM" id="Phobius"/>
    </source>
</evidence>
<proteinExistence type="predicted"/>
<dbReference type="Proteomes" id="UP001501637">
    <property type="component" value="Unassembled WGS sequence"/>
</dbReference>
<accession>A0ABP6ME14</accession>
<keyword evidence="1" id="KW-1133">Transmembrane helix</keyword>
<dbReference type="EMBL" id="BAAAUG010000043">
    <property type="protein sequence ID" value="GAA3105141.1"/>
    <property type="molecule type" value="Genomic_DNA"/>
</dbReference>
<sequence>MAEVEELLDDVTVRMPSGAELRARGGRRTMRRRVAGGVAVVAALAGVVTWGVASGGGGGDGREVRPAATPTDNPFKVGGVVRLLSPELMPQATKWHWKSMEEEVMVDLPLPKVGRDKSCPGSDAGRKAPSQVQYGTEYYSDKGANARQRVTEYDSASVAADEVSRLRDALTECGLWEHAEGADPYWFGTTESSSRLRVSIERWRGWVSVVEVEVDGRG</sequence>
<protein>
    <submittedName>
        <fullName evidence="2">Uncharacterized protein</fullName>
    </submittedName>
</protein>
<name>A0ABP6ME14_9ACTN</name>
<organism evidence="2 3">
    <name type="scientific">Streptomyces rectiviolaceus</name>
    <dbReference type="NCBI Taxonomy" id="332591"/>
    <lineage>
        <taxon>Bacteria</taxon>
        <taxon>Bacillati</taxon>
        <taxon>Actinomycetota</taxon>
        <taxon>Actinomycetes</taxon>
        <taxon>Kitasatosporales</taxon>
        <taxon>Streptomycetaceae</taxon>
        <taxon>Streptomyces</taxon>
    </lineage>
</organism>
<feature type="transmembrane region" description="Helical" evidence="1">
    <location>
        <begin position="34"/>
        <end position="53"/>
    </location>
</feature>
<evidence type="ECO:0000313" key="3">
    <source>
        <dbReference type="Proteomes" id="UP001501637"/>
    </source>
</evidence>
<keyword evidence="1" id="KW-0812">Transmembrane</keyword>